<organism evidence="8 9">
    <name type="scientific">Williamsia limnetica</name>
    <dbReference type="NCBI Taxonomy" id="882452"/>
    <lineage>
        <taxon>Bacteria</taxon>
        <taxon>Bacillati</taxon>
        <taxon>Actinomycetota</taxon>
        <taxon>Actinomycetes</taxon>
        <taxon>Mycobacteriales</taxon>
        <taxon>Nocardiaceae</taxon>
        <taxon>Williamsia</taxon>
    </lineage>
</organism>
<dbReference type="PROSITE" id="PS51257">
    <property type="entry name" value="PROKAR_LIPOPROTEIN"/>
    <property type="match status" value="1"/>
</dbReference>
<keyword evidence="1" id="KW-1003">Cell membrane</keyword>
<protein>
    <submittedName>
        <fullName evidence="8">LppP/LprE lipoprotein</fullName>
    </submittedName>
</protein>
<reference evidence="8 9" key="1">
    <citation type="submission" date="2018-06" db="EMBL/GenBank/DDBJ databases">
        <title>Genomic Encyclopedia of Type Strains, Phase IV (KMG-IV): sequencing the most valuable type-strain genomes for metagenomic binning, comparative biology and taxonomic classification.</title>
        <authorList>
            <person name="Goeker M."/>
        </authorList>
    </citation>
    <scope>NUCLEOTIDE SEQUENCE [LARGE SCALE GENOMIC DNA]</scope>
    <source>
        <strain evidence="8 9">DSM 45521</strain>
    </source>
</reference>
<keyword evidence="3" id="KW-0472">Membrane</keyword>
<dbReference type="EMBL" id="QJSP01000012">
    <property type="protein sequence ID" value="PYE14550.1"/>
    <property type="molecule type" value="Genomic_DNA"/>
</dbReference>
<evidence type="ECO:0000256" key="5">
    <source>
        <dbReference type="ARBA" id="ARBA00023288"/>
    </source>
</evidence>
<comment type="caution">
    <text evidence="8">The sequence shown here is derived from an EMBL/GenBank/DDBJ whole genome shotgun (WGS) entry which is preliminary data.</text>
</comment>
<accession>A0A318RKE8</accession>
<evidence type="ECO:0000256" key="6">
    <source>
        <dbReference type="SAM" id="MobiDB-lite"/>
    </source>
</evidence>
<sequence length="204" mass="21180">MKTTANARFSTRICVITIAASIAAAVATGCGTADEGNASPAITTLTETEVSATTITSPPAQDSPATSPLSQATCDVDTAMIDSAIAQIAPPMPGSGWVEGESNVNTCASLTYVTLDTQGGTVSSPYQLLLFHDGEFLGTGTACNLSYQTVAATADDRIDVRYRYITGDEPNADPQGEVYVSYYWNGSGVDMLGELPEAITRGEC</sequence>
<keyword evidence="2 7" id="KW-0732">Signal</keyword>
<feature type="region of interest" description="Disordered" evidence="6">
    <location>
        <begin position="49"/>
        <end position="70"/>
    </location>
</feature>
<gene>
    <name evidence="8" type="ORF">DFR67_11210</name>
</gene>
<feature type="compositionally biased region" description="Polar residues" evidence="6">
    <location>
        <begin position="58"/>
        <end position="70"/>
    </location>
</feature>
<evidence type="ECO:0000256" key="7">
    <source>
        <dbReference type="SAM" id="SignalP"/>
    </source>
</evidence>
<feature type="signal peptide" evidence="7">
    <location>
        <begin position="1"/>
        <end position="24"/>
    </location>
</feature>
<feature type="chain" id="PRO_5038860008" evidence="7">
    <location>
        <begin position="25"/>
        <end position="204"/>
    </location>
</feature>
<keyword evidence="5 8" id="KW-0449">Lipoprotein</keyword>
<dbReference type="Proteomes" id="UP000247591">
    <property type="component" value="Unassembled WGS sequence"/>
</dbReference>
<name>A0A318RKE8_WILLI</name>
<evidence type="ECO:0000256" key="4">
    <source>
        <dbReference type="ARBA" id="ARBA00023139"/>
    </source>
</evidence>
<dbReference type="InterPro" id="IPR025971">
    <property type="entry name" value="LppP/LprE"/>
</dbReference>
<evidence type="ECO:0000256" key="3">
    <source>
        <dbReference type="ARBA" id="ARBA00023136"/>
    </source>
</evidence>
<dbReference type="Pfam" id="PF14041">
    <property type="entry name" value="Lipoprotein_21"/>
    <property type="match status" value="1"/>
</dbReference>
<evidence type="ECO:0000256" key="1">
    <source>
        <dbReference type="ARBA" id="ARBA00022475"/>
    </source>
</evidence>
<proteinExistence type="predicted"/>
<evidence type="ECO:0000256" key="2">
    <source>
        <dbReference type="ARBA" id="ARBA00022729"/>
    </source>
</evidence>
<keyword evidence="9" id="KW-1185">Reference proteome</keyword>
<evidence type="ECO:0000313" key="9">
    <source>
        <dbReference type="Proteomes" id="UP000247591"/>
    </source>
</evidence>
<dbReference type="AlphaFoldDB" id="A0A318RKE8"/>
<evidence type="ECO:0000313" key="8">
    <source>
        <dbReference type="EMBL" id="PYE14550.1"/>
    </source>
</evidence>
<keyword evidence="4" id="KW-0564">Palmitate</keyword>